<protein>
    <submittedName>
        <fullName evidence="2">Kinase</fullName>
    </submittedName>
</protein>
<dbReference type="GO" id="GO:0016301">
    <property type="term" value="F:kinase activity"/>
    <property type="evidence" value="ECO:0007669"/>
    <property type="project" value="UniProtKB-KW"/>
</dbReference>
<feature type="compositionally biased region" description="Basic and acidic residues" evidence="1">
    <location>
        <begin position="1"/>
        <end position="18"/>
    </location>
</feature>
<dbReference type="Pfam" id="PF13671">
    <property type="entry name" value="AAA_33"/>
    <property type="match status" value="1"/>
</dbReference>
<dbReference type="RefSeq" id="WP_138698612.1">
    <property type="nucleotide sequence ID" value="NZ_VCKX01000480.1"/>
</dbReference>
<dbReference type="EMBL" id="VCKX01000480">
    <property type="protein sequence ID" value="TMR11387.1"/>
    <property type="molecule type" value="Genomic_DNA"/>
</dbReference>
<keyword evidence="2" id="KW-0808">Transferase</keyword>
<proteinExistence type="predicted"/>
<organism evidence="2 3">
    <name type="scientific">Nonomuraea zeae</name>
    <dbReference type="NCBI Taxonomy" id="1642303"/>
    <lineage>
        <taxon>Bacteria</taxon>
        <taxon>Bacillati</taxon>
        <taxon>Actinomycetota</taxon>
        <taxon>Actinomycetes</taxon>
        <taxon>Streptosporangiales</taxon>
        <taxon>Streptosporangiaceae</taxon>
        <taxon>Nonomuraea</taxon>
    </lineage>
</organism>
<dbReference type="InterPro" id="IPR027417">
    <property type="entry name" value="P-loop_NTPase"/>
</dbReference>
<dbReference type="SUPFAM" id="SSF52540">
    <property type="entry name" value="P-loop containing nucleoside triphosphate hydrolases"/>
    <property type="match status" value="1"/>
</dbReference>
<feature type="non-terminal residue" evidence="2">
    <location>
        <position position="186"/>
    </location>
</feature>
<name>A0A5S4F5B8_9ACTN</name>
<dbReference type="Proteomes" id="UP000306628">
    <property type="component" value="Unassembled WGS sequence"/>
</dbReference>
<accession>A0A5S4F5B8</accession>
<dbReference type="NCBIfam" id="NF005255">
    <property type="entry name" value="PRK06762.2-2"/>
    <property type="match status" value="1"/>
</dbReference>
<keyword evidence="2" id="KW-0418">Kinase</keyword>
<dbReference type="OrthoDB" id="9781848at2"/>
<sequence>MHDPQAETASHVRGDSPERTQLIVLRGNSGSGKTTIAKTLREAYGRRGLAIVSQDVLRRDLLRELDLPGGVNIGLIDTVTRYALAHDHHVILEGILAASRYAPMLQALRRDHPGNSHFYYLDVPFEETLRRHATRPQSANFGADEMRAWYVERDLLPGSCETVIHQDSSLQETVRRVLSETLTPSA</sequence>
<keyword evidence="3" id="KW-1185">Reference proteome</keyword>
<evidence type="ECO:0000313" key="3">
    <source>
        <dbReference type="Proteomes" id="UP000306628"/>
    </source>
</evidence>
<feature type="region of interest" description="Disordered" evidence="1">
    <location>
        <begin position="1"/>
        <end position="20"/>
    </location>
</feature>
<dbReference type="Gene3D" id="3.40.50.300">
    <property type="entry name" value="P-loop containing nucleotide triphosphate hydrolases"/>
    <property type="match status" value="1"/>
</dbReference>
<reference evidence="2 3" key="1">
    <citation type="submission" date="2019-05" db="EMBL/GenBank/DDBJ databases">
        <title>Draft genome sequence of Nonomuraea zeae DSM 100528.</title>
        <authorList>
            <person name="Saricaoglu S."/>
            <person name="Isik K."/>
        </authorList>
    </citation>
    <scope>NUCLEOTIDE SEQUENCE [LARGE SCALE GENOMIC DNA]</scope>
    <source>
        <strain evidence="2 3">DSM 100528</strain>
    </source>
</reference>
<gene>
    <name evidence="2" type="ORF">ETD85_59410</name>
</gene>
<evidence type="ECO:0000256" key="1">
    <source>
        <dbReference type="SAM" id="MobiDB-lite"/>
    </source>
</evidence>
<comment type="caution">
    <text evidence="2">The sequence shown here is derived from an EMBL/GenBank/DDBJ whole genome shotgun (WGS) entry which is preliminary data.</text>
</comment>
<dbReference type="AlphaFoldDB" id="A0A5S4F5B8"/>
<evidence type="ECO:0000313" key="2">
    <source>
        <dbReference type="EMBL" id="TMR11387.1"/>
    </source>
</evidence>